<feature type="region of interest" description="Disordered" evidence="1">
    <location>
        <begin position="1"/>
        <end position="98"/>
    </location>
</feature>
<accession>A0A4Y7PLQ1</accession>
<gene>
    <name evidence="2" type="ORF">BD410DRAFT_808349</name>
</gene>
<name>A0A4Y7PLQ1_9AGAM</name>
<sequence>MTEYMTNEKASPAYQPSTQIQQPSQLAQPTTQDQLQQPSPPYHGNNGQPGGYYNVPSRSASPTLPAIPWHNGQPADTLTYGGYFGSQPPQPPQQQQQTVVIQQQQTSNQGGNYWFDSLCWRRSPKHLQKWAQEMSASILERSRKPTNSNGQRRSQMDVPSKTYLLTSMGA</sequence>
<feature type="region of interest" description="Disordered" evidence="1">
    <location>
        <begin position="139"/>
        <end position="170"/>
    </location>
</feature>
<dbReference type="AlphaFoldDB" id="A0A4Y7PLQ1"/>
<evidence type="ECO:0000313" key="3">
    <source>
        <dbReference type="Proteomes" id="UP000294933"/>
    </source>
</evidence>
<dbReference type="EMBL" id="ML170250">
    <property type="protein sequence ID" value="TDL16165.1"/>
    <property type="molecule type" value="Genomic_DNA"/>
</dbReference>
<organism evidence="2 3">
    <name type="scientific">Rickenella mellea</name>
    <dbReference type="NCBI Taxonomy" id="50990"/>
    <lineage>
        <taxon>Eukaryota</taxon>
        <taxon>Fungi</taxon>
        <taxon>Dikarya</taxon>
        <taxon>Basidiomycota</taxon>
        <taxon>Agaricomycotina</taxon>
        <taxon>Agaricomycetes</taxon>
        <taxon>Hymenochaetales</taxon>
        <taxon>Rickenellaceae</taxon>
        <taxon>Rickenella</taxon>
    </lineage>
</organism>
<dbReference type="Proteomes" id="UP000294933">
    <property type="component" value="Unassembled WGS sequence"/>
</dbReference>
<keyword evidence="3" id="KW-1185">Reference proteome</keyword>
<dbReference type="VEuPathDB" id="FungiDB:BD410DRAFT_808349"/>
<proteinExistence type="predicted"/>
<reference evidence="2 3" key="1">
    <citation type="submission" date="2018-06" db="EMBL/GenBank/DDBJ databases">
        <title>A transcriptomic atlas of mushroom development highlights an independent origin of complex multicellularity.</title>
        <authorList>
            <consortium name="DOE Joint Genome Institute"/>
            <person name="Krizsan K."/>
            <person name="Almasi E."/>
            <person name="Merenyi Z."/>
            <person name="Sahu N."/>
            <person name="Viragh M."/>
            <person name="Koszo T."/>
            <person name="Mondo S."/>
            <person name="Kiss B."/>
            <person name="Balint B."/>
            <person name="Kues U."/>
            <person name="Barry K."/>
            <person name="Hegedus J.C."/>
            <person name="Henrissat B."/>
            <person name="Johnson J."/>
            <person name="Lipzen A."/>
            <person name="Ohm R."/>
            <person name="Nagy I."/>
            <person name="Pangilinan J."/>
            <person name="Yan J."/>
            <person name="Xiong Y."/>
            <person name="Grigoriev I.V."/>
            <person name="Hibbett D.S."/>
            <person name="Nagy L.G."/>
        </authorList>
    </citation>
    <scope>NUCLEOTIDE SEQUENCE [LARGE SCALE GENOMIC DNA]</scope>
    <source>
        <strain evidence="2 3">SZMC22713</strain>
    </source>
</reference>
<feature type="compositionally biased region" description="Polar residues" evidence="1">
    <location>
        <begin position="1"/>
        <end position="37"/>
    </location>
</feature>
<evidence type="ECO:0000313" key="2">
    <source>
        <dbReference type="EMBL" id="TDL16165.1"/>
    </source>
</evidence>
<protein>
    <submittedName>
        <fullName evidence="2">Uncharacterized protein</fullName>
    </submittedName>
</protein>
<evidence type="ECO:0000256" key="1">
    <source>
        <dbReference type="SAM" id="MobiDB-lite"/>
    </source>
</evidence>